<evidence type="ECO:0000256" key="2">
    <source>
        <dbReference type="ARBA" id="ARBA00022801"/>
    </source>
</evidence>
<dbReference type="InParanoid" id="A0A3B3HL75"/>
<feature type="domain" description="Carboxylesterase type B" evidence="5">
    <location>
        <begin position="26"/>
        <end position="535"/>
    </location>
</feature>
<organism evidence="6 7">
    <name type="scientific">Oryzias latipes</name>
    <name type="common">Japanese rice fish</name>
    <name type="synonym">Japanese killifish</name>
    <dbReference type="NCBI Taxonomy" id="8090"/>
    <lineage>
        <taxon>Eukaryota</taxon>
        <taxon>Metazoa</taxon>
        <taxon>Chordata</taxon>
        <taxon>Craniata</taxon>
        <taxon>Vertebrata</taxon>
        <taxon>Euteleostomi</taxon>
        <taxon>Actinopterygii</taxon>
        <taxon>Neopterygii</taxon>
        <taxon>Teleostei</taxon>
        <taxon>Neoteleostei</taxon>
        <taxon>Acanthomorphata</taxon>
        <taxon>Ovalentaria</taxon>
        <taxon>Atherinomorphae</taxon>
        <taxon>Beloniformes</taxon>
        <taxon>Adrianichthyidae</taxon>
        <taxon>Oryziinae</taxon>
        <taxon>Oryzias</taxon>
    </lineage>
</organism>
<gene>
    <name evidence="6" type="primary">ces3</name>
</gene>
<reference evidence="6" key="3">
    <citation type="submission" date="2025-09" db="UniProtKB">
        <authorList>
            <consortium name="Ensembl"/>
        </authorList>
    </citation>
    <scope>IDENTIFICATION</scope>
    <source>
        <strain evidence="6">Hd-rR</strain>
    </source>
</reference>
<keyword evidence="7" id="KW-1185">Reference proteome</keyword>
<dbReference type="InterPro" id="IPR019826">
    <property type="entry name" value="Carboxylesterase_B_AS"/>
</dbReference>
<keyword evidence="4" id="KW-0732">Signal</keyword>
<evidence type="ECO:0000256" key="1">
    <source>
        <dbReference type="ARBA" id="ARBA00005964"/>
    </source>
</evidence>
<dbReference type="PROSITE" id="PS00941">
    <property type="entry name" value="CARBOXYLESTERASE_B_2"/>
    <property type="match status" value="1"/>
</dbReference>
<proteinExistence type="inferred from homology"/>
<name>A0A3B3HL75_ORYLA</name>
<dbReference type="SUPFAM" id="SSF53474">
    <property type="entry name" value="alpha/beta-Hydrolases"/>
    <property type="match status" value="1"/>
</dbReference>
<dbReference type="GO" id="GO:0016787">
    <property type="term" value="F:hydrolase activity"/>
    <property type="evidence" value="ECO:0007669"/>
    <property type="project" value="UniProtKB-KW"/>
</dbReference>
<dbReference type="FunCoup" id="A0A3B3HL75">
    <property type="interactions" value="53"/>
</dbReference>
<accession>A0A3B3HL75</accession>
<dbReference type="CDD" id="cd00312">
    <property type="entry name" value="Esterase_lipase"/>
    <property type="match status" value="1"/>
</dbReference>
<dbReference type="Bgee" id="ENSORLG00000013947">
    <property type="expression patterns" value="Expressed in liver and 9 other cell types or tissues"/>
</dbReference>
<keyword evidence="3" id="KW-1015">Disulfide bond</keyword>
<evidence type="ECO:0000259" key="5">
    <source>
        <dbReference type="Pfam" id="PF00135"/>
    </source>
</evidence>
<evidence type="ECO:0000313" key="6">
    <source>
        <dbReference type="Ensembl" id="ENSORLP00000032505.1"/>
    </source>
</evidence>
<keyword evidence="2 4" id="KW-0378">Hydrolase</keyword>
<dbReference type="EC" id="3.1.1.-" evidence="4"/>
<dbReference type="PANTHER" id="PTHR11559">
    <property type="entry name" value="CARBOXYLESTERASE"/>
    <property type="match status" value="1"/>
</dbReference>
<dbReference type="Gene3D" id="3.40.50.1820">
    <property type="entry name" value="alpha/beta hydrolase"/>
    <property type="match status" value="1"/>
</dbReference>
<dbReference type="InterPro" id="IPR029058">
    <property type="entry name" value="AB_hydrolase_fold"/>
</dbReference>
<comment type="similarity">
    <text evidence="1 4">Belongs to the type-B carboxylesterase/lipase family.</text>
</comment>
<evidence type="ECO:0000313" key="7">
    <source>
        <dbReference type="Proteomes" id="UP000001038"/>
    </source>
</evidence>
<dbReference type="Ensembl" id="ENSORLT00000035295.1">
    <property type="protein sequence ID" value="ENSORLP00000032505.1"/>
    <property type="gene ID" value="ENSORLG00000013947.2"/>
</dbReference>
<dbReference type="InterPro" id="IPR050309">
    <property type="entry name" value="Type-B_Carboxylest/Lipase"/>
</dbReference>
<dbReference type="InterPro" id="IPR019819">
    <property type="entry name" value="Carboxylesterase_B_CS"/>
</dbReference>
<evidence type="ECO:0000256" key="3">
    <source>
        <dbReference type="ARBA" id="ARBA00023157"/>
    </source>
</evidence>
<dbReference type="FunFam" id="3.40.50.1820:FF:000011">
    <property type="entry name" value="Carboxylic ester hydrolase"/>
    <property type="match status" value="1"/>
</dbReference>
<sequence>MKAVLLCGHLLLALTAEVLLTAESSDPVVTLKNGQIRGEFTTVKGTDRRVKQYLGIPYARPPVGPLRLAAPQNAEPWEGEKNCTHQPAMCIQDPQLVVIVAQAMSVTFTPPEMSEDCLYLNVYTPAEATKGDKLPVMVWIHGGGLTMGAASQFDGSPLAAYENIVVVVIQYRLGILGFLSTGDEHARGNWGLLDQLAALRWVKENIEAFGGDPQAVTIAGESAGGISASILTLSPHADGLFQRAIFQSGVAILGTYTTNDPLSHARVVANITGCSDSDTAELVRCIKGKSQEELVATTKKMKIFLGAVVDNDFLHDTAEALLRRKEVLKVPVMMGITNHEFGWILPQNFAPPGWEKGMSRESVLAVINLFNPGVPSANDLIADEYLKDAKTPEEIRDAFTEVIGDLLMTLSTIKVAGYHIDAGVPVYLYEFAYSADVHKDKRPSFVRADHADDVGFVFGGCFWDGNIKITGNVTEEDERVCRTMMSYWANFVRTGSPNGPGLVSWPQYDWKKQEYMELGLVQAVKQKLKENRVNFVVFTLPQKLQQLAAAAKDEP</sequence>
<feature type="chain" id="PRO_5017098923" description="Carboxylic ester hydrolase" evidence="4">
    <location>
        <begin position="25"/>
        <end position="555"/>
    </location>
</feature>
<dbReference type="AlphaFoldDB" id="A0A3B3HL75"/>
<dbReference type="Pfam" id="PF00135">
    <property type="entry name" value="COesterase"/>
    <property type="match status" value="1"/>
</dbReference>
<dbReference type="STRING" id="8090.ENSORLP00000032505"/>
<dbReference type="Proteomes" id="UP000001038">
    <property type="component" value="Chromosome 6"/>
</dbReference>
<dbReference type="OrthoDB" id="3200163at2759"/>
<protein>
    <recommendedName>
        <fullName evidence="4">Carboxylic ester hydrolase</fullName>
        <ecNumber evidence="4">3.1.1.-</ecNumber>
    </recommendedName>
</protein>
<dbReference type="PROSITE" id="PS00122">
    <property type="entry name" value="CARBOXYLESTERASE_B_1"/>
    <property type="match status" value="1"/>
</dbReference>
<dbReference type="GeneTree" id="ENSGT00940000166187"/>
<reference evidence="6 7" key="1">
    <citation type="journal article" date="2007" name="Nature">
        <title>The medaka draft genome and insights into vertebrate genome evolution.</title>
        <authorList>
            <person name="Kasahara M."/>
            <person name="Naruse K."/>
            <person name="Sasaki S."/>
            <person name="Nakatani Y."/>
            <person name="Qu W."/>
            <person name="Ahsan B."/>
            <person name="Yamada T."/>
            <person name="Nagayasu Y."/>
            <person name="Doi K."/>
            <person name="Kasai Y."/>
            <person name="Jindo T."/>
            <person name="Kobayashi D."/>
            <person name="Shimada A."/>
            <person name="Toyoda A."/>
            <person name="Kuroki Y."/>
            <person name="Fujiyama A."/>
            <person name="Sasaki T."/>
            <person name="Shimizu A."/>
            <person name="Asakawa S."/>
            <person name="Shimizu N."/>
            <person name="Hashimoto S."/>
            <person name="Yang J."/>
            <person name="Lee Y."/>
            <person name="Matsushima K."/>
            <person name="Sugano S."/>
            <person name="Sakaizumi M."/>
            <person name="Narita T."/>
            <person name="Ohishi K."/>
            <person name="Haga S."/>
            <person name="Ohta F."/>
            <person name="Nomoto H."/>
            <person name="Nogata K."/>
            <person name="Morishita T."/>
            <person name="Endo T."/>
            <person name="Shin-I T."/>
            <person name="Takeda H."/>
            <person name="Morishita S."/>
            <person name="Kohara Y."/>
        </authorList>
    </citation>
    <scope>NUCLEOTIDE SEQUENCE [LARGE SCALE GENOMIC DNA]</scope>
    <source>
        <strain evidence="6 7">Hd-rR</strain>
    </source>
</reference>
<dbReference type="InterPro" id="IPR002018">
    <property type="entry name" value="CarbesteraseB"/>
</dbReference>
<evidence type="ECO:0000256" key="4">
    <source>
        <dbReference type="RuleBase" id="RU361235"/>
    </source>
</evidence>
<feature type="signal peptide" evidence="4">
    <location>
        <begin position="1"/>
        <end position="24"/>
    </location>
</feature>
<reference evidence="6" key="2">
    <citation type="submission" date="2025-08" db="UniProtKB">
        <authorList>
            <consortium name="Ensembl"/>
        </authorList>
    </citation>
    <scope>IDENTIFICATION</scope>
    <source>
        <strain evidence="6">Hd-rR</strain>
    </source>
</reference>